<dbReference type="EMBL" id="WVTA01000010">
    <property type="protein sequence ID" value="KAK3203770.1"/>
    <property type="molecule type" value="Genomic_DNA"/>
</dbReference>
<accession>A0AAN6LWX6</accession>
<evidence type="ECO:0000313" key="2">
    <source>
        <dbReference type="EMBL" id="KAK3203770.1"/>
    </source>
</evidence>
<evidence type="ECO:0000313" key="3">
    <source>
        <dbReference type="Proteomes" id="UP001280581"/>
    </source>
</evidence>
<feature type="region of interest" description="Disordered" evidence="1">
    <location>
        <begin position="83"/>
        <end position="172"/>
    </location>
</feature>
<comment type="caution">
    <text evidence="2">The sequence shown here is derived from an EMBL/GenBank/DDBJ whole genome shotgun (WGS) entry which is preliminary data.</text>
</comment>
<keyword evidence="3" id="KW-1185">Reference proteome</keyword>
<sequence>MTGAQHGRNNTQQTHQPRSAVSHTPSNSDFGISFHHRVPSIEQHFATTEYRTTIEPTAVLGQAKHPCLSPYRTLQVYKWLGGVDVSGRPECDDIREDEPEEDESGGNETIKDEPKGAVPAEGAPANKPNDLRPGNETPGCGPWKGHQVPLSYDALHKSANPYRPPHLRNQLE</sequence>
<feature type="region of interest" description="Disordered" evidence="1">
    <location>
        <begin position="1"/>
        <end position="33"/>
    </location>
</feature>
<proteinExistence type="predicted"/>
<dbReference type="Proteomes" id="UP001280581">
    <property type="component" value="Unassembled WGS sequence"/>
</dbReference>
<dbReference type="AlphaFoldDB" id="A0AAN6LWX6"/>
<feature type="compositionally biased region" description="Acidic residues" evidence="1">
    <location>
        <begin position="93"/>
        <end position="105"/>
    </location>
</feature>
<reference evidence="2 3" key="1">
    <citation type="submission" date="2021-02" db="EMBL/GenBank/DDBJ databases">
        <title>Genome assembly of Pseudopithomyces chartarum.</title>
        <authorList>
            <person name="Jauregui R."/>
            <person name="Singh J."/>
            <person name="Voisey C."/>
        </authorList>
    </citation>
    <scope>NUCLEOTIDE SEQUENCE [LARGE SCALE GENOMIC DNA]</scope>
    <source>
        <strain evidence="2 3">AGR01</strain>
    </source>
</reference>
<organism evidence="2 3">
    <name type="scientific">Pseudopithomyces chartarum</name>
    <dbReference type="NCBI Taxonomy" id="1892770"/>
    <lineage>
        <taxon>Eukaryota</taxon>
        <taxon>Fungi</taxon>
        <taxon>Dikarya</taxon>
        <taxon>Ascomycota</taxon>
        <taxon>Pezizomycotina</taxon>
        <taxon>Dothideomycetes</taxon>
        <taxon>Pleosporomycetidae</taxon>
        <taxon>Pleosporales</taxon>
        <taxon>Massarineae</taxon>
        <taxon>Didymosphaeriaceae</taxon>
        <taxon>Pseudopithomyces</taxon>
    </lineage>
</organism>
<evidence type="ECO:0000256" key="1">
    <source>
        <dbReference type="SAM" id="MobiDB-lite"/>
    </source>
</evidence>
<gene>
    <name evidence="2" type="ORF">GRF29_106g590477</name>
</gene>
<feature type="compositionally biased region" description="Polar residues" evidence="1">
    <location>
        <begin position="7"/>
        <end position="30"/>
    </location>
</feature>
<name>A0AAN6LWX6_9PLEO</name>
<protein>
    <submittedName>
        <fullName evidence="2">Uncharacterized protein</fullName>
    </submittedName>
</protein>